<organism evidence="1 2">
    <name type="scientific">Aegilops tauschii subsp. strangulata</name>
    <name type="common">Goatgrass</name>
    <dbReference type="NCBI Taxonomy" id="200361"/>
    <lineage>
        <taxon>Eukaryota</taxon>
        <taxon>Viridiplantae</taxon>
        <taxon>Streptophyta</taxon>
        <taxon>Embryophyta</taxon>
        <taxon>Tracheophyta</taxon>
        <taxon>Spermatophyta</taxon>
        <taxon>Magnoliopsida</taxon>
        <taxon>Liliopsida</taxon>
        <taxon>Poales</taxon>
        <taxon>Poaceae</taxon>
        <taxon>BOP clade</taxon>
        <taxon>Pooideae</taxon>
        <taxon>Triticodae</taxon>
        <taxon>Triticeae</taxon>
        <taxon>Triticinae</taxon>
        <taxon>Aegilops</taxon>
    </lineage>
</organism>
<dbReference type="Gramene" id="AET7Gv20766000.9">
    <property type="protein sequence ID" value="AET7Gv20766000.9"/>
    <property type="gene ID" value="AET7Gv20766000"/>
</dbReference>
<dbReference type="EnsemblPlants" id="AET7Gv20766000.9">
    <property type="protein sequence ID" value="AET7Gv20766000.9"/>
    <property type="gene ID" value="AET7Gv20766000"/>
</dbReference>
<dbReference type="Gramene" id="AET7Gv20766000.5">
    <property type="protein sequence ID" value="AET7Gv20766000.5"/>
    <property type="gene ID" value="AET7Gv20766000"/>
</dbReference>
<reference evidence="2" key="2">
    <citation type="journal article" date="2017" name="Nat. Plants">
        <title>The Aegilops tauschii genome reveals multiple impacts of transposons.</title>
        <authorList>
            <person name="Zhao G."/>
            <person name="Zou C."/>
            <person name="Li K."/>
            <person name="Wang K."/>
            <person name="Li T."/>
            <person name="Gao L."/>
            <person name="Zhang X."/>
            <person name="Wang H."/>
            <person name="Yang Z."/>
            <person name="Liu X."/>
            <person name="Jiang W."/>
            <person name="Mao L."/>
            <person name="Kong X."/>
            <person name="Jiao Y."/>
            <person name="Jia J."/>
        </authorList>
    </citation>
    <scope>NUCLEOTIDE SEQUENCE [LARGE SCALE GENOMIC DNA]</scope>
    <source>
        <strain evidence="2">cv. AL8/78</strain>
    </source>
</reference>
<reference evidence="2" key="1">
    <citation type="journal article" date="2014" name="Science">
        <title>Ancient hybridizations among the ancestral genomes of bread wheat.</title>
        <authorList>
            <consortium name="International Wheat Genome Sequencing Consortium,"/>
            <person name="Marcussen T."/>
            <person name="Sandve S.R."/>
            <person name="Heier L."/>
            <person name="Spannagl M."/>
            <person name="Pfeifer M."/>
            <person name="Jakobsen K.S."/>
            <person name="Wulff B.B."/>
            <person name="Steuernagel B."/>
            <person name="Mayer K.F."/>
            <person name="Olsen O.A."/>
        </authorList>
    </citation>
    <scope>NUCLEOTIDE SEQUENCE [LARGE SCALE GENOMIC DNA]</scope>
    <source>
        <strain evidence="2">cv. AL8/78</strain>
    </source>
</reference>
<dbReference type="STRING" id="200361.A0A453RZE6"/>
<proteinExistence type="predicted"/>
<dbReference type="EnsemblPlants" id="AET7Gv20766000.2">
    <property type="protein sequence ID" value="AET7Gv20766000.2"/>
    <property type="gene ID" value="AET7Gv20766000"/>
</dbReference>
<dbReference type="EnsemblPlants" id="AET7Gv20766000.7">
    <property type="protein sequence ID" value="AET7Gv20766000.7"/>
    <property type="gene ID" value="AET7Gv20766000"/>
</dbReference>
<dbReference type="Gramene" id="AET7Gv20766000.4">
    <property type="protein sequence ID" value="AET7Gv20766000.4"/>
    <property type="gene ID" value="AET7Gv20766000"/>
</dbReference>
<dbReference type="EnsemblPlants" id="AET7Gv20766000.5">
    <property type="protein sequence ID" value="AET7Gv20766000.5"/>
    <property type="gene ID" value="AET7Gv20766000"/>
</dbReference>
<evidence type="ECO:0000313" key="1">
    <source>
        <dbReference type="EnsemblPlants" id="AET7Gv20766000.6"/>
    </source>
</evidence>
<reference evidence="1" key="5">
    <citation type="journal article" date="2021" name="G3 (Bethesda)">
        <title>Aegilops tauschii genome assembly Aet v5.0 features greater sequence contiguity and improved annotation.</title>
        <authorList>
            <person name="Wang L."/>
            <person name="Zhu T."/>
            <person name="Rodriguez J.C."/>
            <person name="Deal K.R."/>
            <person name="Dubcovsky J."/>
            <person name="McGuire P.E."/>
            <person name="Lux T."/>
            <person name="Spannagl M."/>
            <person name="Mayer K.F.X."/>
            <person name="Baldrich P."/>
            <person name="Meyers B.C."/>
            <person name="Huo N."/>
            <person name="Gu Y.Q."/>
            <person name="Zhou H."/>
            <person name="Devos K.M."/>
            <person name="Bennetzen J.L."/>
            <person name="Unver T."/>
            <person name="Budak H."/>
            <person name="Gulick P.J."/>
            <person name="Galiba G."/>
            <person name="Kalapos B."/>
            <person name="Nelson D.R."/>
            <person name="Li P."/>
            <person name="You F.M."/>
            <person name="Luo M.C."/>
            <person name="Dvorak J."/>
        </authorList>
    </citation>
    <scope>NUCLEOTIDE SEQUENCE [LARGE SCALE GENOMIC DNA]</scope>
    <source>
        <strain evidence="1">cv. AL8/78</strain>
    </source>
</reference>
<dbReference type="EnsemblPlants" id="AET7Gv20766000.3">
    <property type="protein sequence ID" value="AET7Gv20766000.3"/>
    <property type="gene ID" value="AET7Gv20766000"/>
</dbReference>
<dbReference type="EnsemblPlants" id="AET7Gv20766000.6">
    <property type="protein sequence ID" value="AET7Gv20766000.6"/>
    <property type="gene ID" value="AET7Gv20766000"/>
</dbReference>
<dbReference type="EnsemblPlants" id="AET7Gv20766000.10">
    <property type="protein sequence ID" value="AET7Gv20766000.10"/>
    <property type="gene ID" value="AET7Gv20766000"/>
</dbReference>
<name>A0A453RZE6_AEGTS</name>
<dbReference type="EnsemblPlants" id="AET7Gv20766000.4">
    <property type="protein sequence ID" value="AET7Gv20766000.4"/>
    <property type="gene ID" value="AET7Gv20766000"/>
</dbReference>
<dbReference type="EnsemblPlants" id="AET7Gv20766000.12">
    <property type="protein sequence ID" value="AET7Gv20766000.12"/>
    <property type="gene ID" value="AET7Gv20766000"/>
</dbReference>
<dbReference type="Gramene" id="AET7Gv20766000.12">
    <property type="protein sequence ID" value="AET7Gv20766000.12"/>
    <property type="gene ID" value="AET7Gv20766000"/>
</dbReference>
<dbReference type="EnsemblPlants" id="AET7Gv20766000.8">
    <property type="protein sequence ID" value="AET7Gv20766000.8"/>
    <property type="gene ID" value="AET7Gv20766000"/>
</dbReference>
<dbReference type="Gramene" id="AET7Gv20766000.6">
    <property type="protein sequence ID" value="AET7Gv20766000.6"/>
    <property type="gene ID" value="AET7Gv20766000"/>
</dbReference>
<dbReference type="EnsemblPlants" id="AET7Gv20766000.11">
    <property type="protein sequence ID" value="AET7Gv20766000.11"/>
    <property type="gene ID" value="AET7Gv20766000"/>
</dbReference>
<dbReference type="Gramene" id="AET7Gv20766000.10">
    <property type="protein sequence ID" value="AET7Gv20766000.10"/>
    <property type="gene ID" value="AET7Gv20766000"/>
</dbReference>
<dbReference type="Gramene" id="AET7Gv20766000.8">
    <property type="protein sequence ID" value="AET7Gv20766000.8"/>
    <property type="gene ID" value="AET7Gv20766000"/>
</dbReference>
<evidence type="ECO:0000313" key="2">
    <source>
        <dbReference type="Proteomes" id="UP000015105"/>
    </source>
</evidence>
<dbReference type="Proteomes" id="UP000015105">
    <property type="component" value="Chromosome 7D"/>
</dbReference>
<reference evidence="1" key="4">
    <citation type="submission" date="2019-03" db="UniProtKB">
        <authorList>
            <consortium name="EnsemblPlants"/>
        </authorList>
    </citation>
    <scope>IDENTIFICATION</scope>
</reference>
<dbReference type="EnsemblPlants" id="AET7Gv20766000.1">
    <property type="protein sequence ID" value="AET7Gv20766000.1"/>
    <property type="gene ID" value="AET7Gv20766000"/>
</dbReference>
<dbReference type="Gramene" id="AET7Gv20766000.2">
    <property type="protein sequence ID" value="AET7Gv20766000.2"/>
    <property type="gene ID" value="AET7Gv20766000"/>
</dbReference>
<dbReference type="Gramene" id="AET7Gv20766000.1">
    <property type="protein sequence ID" value="AET7Gv20766000.1"/>
    <property type="gene ID" value="AET7Gv20766000"/>
</dbReference>
<keyword evidence="2" id="KW-1185">Reference proteome</keyword>
<dbReference type="Gramene" id="AET7Gv20766000.3">
    <property type="protein sequence ID" value="AET7Gv20766000.3"/>
    <property type="gene ID" value="AET7Gv20766000"/>
</dbReference>
<protein>
    <submittedName>
        <fullName evidence="1">Uncharacterized protein</fullName>
    </submittedName>
</protein>
<reference evidence="1" key="3">
    <citation type="journal article" date="2017" name="Nature">
        <title>Genome sequence of the progenitor of the wheat D genome Aegilops tauschii.</title>
        <authorList>
            <person name="Luo M.C."/>
            <person name="Gu Y.Q."/>
            <person name="Puiu D."/>
            <person name="Wang H."/>
            <person name="Twardziok S.O."/>
            <person name="Deal K.R."/>
            <person name="Huo N."/>
            <person name="Zhu T."/>
            <person name="Wang L."/>
            <person name="Wang Y."/>
            <person name="McGuire P.E."/>
            <person name="Liu S."/>
            <person name="Long H."/>
            <person name="Ramasamy R.K."/>
            <person name="Rodriguez J.C."/>
            <person name="Van S.L."/>
            <person name="Yuan L."/>
            <person name="Wang Z."/>
            <person name="Xia Z."/>
            <person name="Xiao L."/>
            <person name="Anderson O.D."/>
            <person name="Ouyang S."/>
            <person name="Liang Y."/>
            <person name="Zimin A.V."/>
            <person name="Pertea G."/>
            <person name="Qi P."/>
            <person name="Bennetzen J.L."/>
            <person name="Dai X."/>
            <person name="Dawson M.W."/>
            <person name="Muller H.G."/>
            <person name="Kugler K."/>
            <person name="Rivarola-Duarte L."/>
            <person name="Spannagl M."/>
            <person name="Mayer K.F.X."/>
            <person name="Lu F.H."/>
            <person name="Bevan M.W."/>
            <person name="Leroy P."/>
            <person name="Li P."/>
            <person name="You F.M."/>
            <person name="Sun Q."/>
            <person name="Liu Z."/>
            <person name="Lyons E."/>
            <person name="Wicker T."/>
            <person name="Salzberg S.L."/>
            <person name="Devos K.M."/>
            <person name="Dvorak J."/>
        </authorList>
    </citation>
    <scope>NUCLEOTIDE SEQUENCE [LARGE SCALE GENOMIC DNA]</scope>
    <source>
        <strain evidence="1">cv. AL8/78</strain>
    </source>
</reference>
<dbReference type="AlphaFoldDB" id="A0A453RZE6"/>
<dbReference type="Gramene" id="AET7Gv20766000.11">
    <property type="protein sequence ID" value="AET7Gv20766000.11"/>
    <property type="gene ID" value="AET7Gv20766000"/>
</dbReference>
<sequence>MSEYIKRLIACIRWYVELENCYLAEQEKLQAEIDSENTRHADSNFQCS</sequence>
<dbReference type="Gramene" id="AET7Gv20766000.7">
    <property type="protein sequence ID" value="AET7Gv20766000.7"/>
    <property type="gene ID" value="AET7Gv20766000"/>
</dbReference>
<accession>A0A453RZE6</accession>